<dbReference type="OrthoDB" id="9806505at2"/>
<dbReference type="SUPFAM" id="SSF52218">
    <property type="entry name" value="Flavoproteins"/>
    <property type="match status" value="1"/>
</dbReference>
<dbReference type="Gene3D" id="3.40.50.360">
    <property type="match status" value="1"/>
</dbReference>
<protein>
    <submittedName>
        <fullName evidence="2">Flavodoxin</fullName>
    </submittedName>
</protein>
<organism evidence="2 3">
    <name type="scientific">Dialister hominis</name>
    <dbReference type="NCBI Taxonomy" id="2582419"/>
    <lineage>
        <taxon>Bacteria</taxon>
        <taxon>Bacillati</taxon>
        <taxon>Bacillota</taxon>
        <taxon>Negativicutes</taxon>
        <taxon>Veillonellales</taxon>
        <taxon>Veillonellaceae</taxon>
        <taxon>Dialister</taxon>
    </lineage>
</organism>
<dbReference type="RefSeq" id="WP_144269375.1">
    <property type="nucleotide sequence ID" value="NZ_AP019697.1"/>
</dbReference>
<evidence type="ECO:0000259" key="1">
    <source>
        <dbReference type="Pfam" id="PF12682"/>
    </source>
</evidence>
<evidence type="ECO:0000313" key="3">
    <source>
        <dbReference type="Proteomes" id="UP000320585"/>
    </source>
</evidence>
<sequence>MKLLIAYFSWSGHTERIAKVLAVKTKGRLFRIERNPPYSTDYETCSEVEGKADAEEKLRPALKLPLPDIRTFDAIFLAFPIWYYTYPGVIRSFLSSYPDWMGKPIYIFPNSLDEDPGFLPNTMKEAEKDAKNAEIRPGLYNKELKNIDEWLASQDFFKPLKPIKRRAKKA</sequence>
<dbReference type="GO" id="GO:0016651">
    <property type="term" value="F:oxidoreductase activity, acting on NAD(P)H"/>
    <property type="evidence" value="ECO:0007669"/>
    <property type="project" value="UniProtKB-ARBA"/>
</dbReference>
<dbReference type="Pfam" id="PF12682">
    <property type="entry name" value="Flavodoxin_4"/>
    <property type="match status" value="1"/>
</dbReference>
<proteinExistence type="predicted"/>
<dbReference type="PANTHER" id="PTHR39201:SF1">
    <property type="entry name" value="FLAVODOXIN-LIKE DOMAIN-CONTAINING PROTEIN"/>
    <property type="match status" value="1"/>
</dbReference>
<dbReference type="Proteomes" id="UP000320585">
    <property type="component" value="Chromosome"/>
</dbReference>
<dbReference type="GeneID" id="92717368"/>
<dbReference type="InterPro" id="IPR029039">
    <property type="entry name" value="Flavoprotein-like_sf"/>
</dbReference>
<dbReference type="GO" id="GO:0010181">
    <property type="term" value="F:FMN binding"/>
    <property type="evidence" value="ECO:0007669"/>
    <property type="project" value="InterPro"/>
</dbReference>
<name>A0A8D4UWH0_9FIRM</name>
<evidence type="ECO:0000313" key="2">
    <source>
        <dbReference type="EMBL" id="BBK26247.1"/>
    </source>
</evidence>
<gene>
    <name evidence="2" type="ORF">Dia5BBH33_21820</name>
</gene>
<feature type="domain" description="Flavodoxin-like" evidence="1">
    <location>
        <begin position="2"/>
        <end position="141"/>
    </location>
</feature>
<accession>A0A8D4UWH0</accession>
<dbReference type="InterPro" id="IPR008254">
    <property type="entry name" value="Flavodoxin/NO_synth"/>
</dbReference>
<dbReference type="EMBL" id="AP019697">
    <property type="protein sequence ID" value="BBK26247.1"/>
    <property type="molecule type" value="Genomic_DNA"/>
</dbReference>
<dbReference type="KEGG" id="dho:Dia5BBH33_21820"/>
<reference evidence="3" key="1">
    <citation type="submission" date="2019-05" db="EMBL/GenBank/DDBJ databases">
        <title>Complete genome sequencing of Dialister sp. strain 5BBH33.</title>
        <authorList>
            <person name="Sakamoto M."/>
            <person name="Murakami T."/>
            <person name="Mori H."/>
        </authorList>
    </citation>
    <scope>NUCLEOTIDE SEQUENCE [LARGE SCALE GENOMIC DNA]</scope>
    <source>
        <strain evidence="3">5BBH33</strain>
    </source>
</reference>
<keyword evidence="3" id="KW-1185">Reference proteome</keyword>
<dbReference type="AlphaFoldDB" id="A0A8D4UWH0"/>
<dbReference type="PANTHER" id="PTHR39201">
    <property type="entry name" value="EXPORTED PROTEIN-RELATED"/>
    <property type="match status" value="1"/>
</dbReference>